<dbReference type="InterPro" id="IPR028098">
    <property type="entry name" value="Glyco_trans_4-like_N"/>
</dbReference>
<gene>
    <name evidence="3" type="ORF">K6K41_07150</name>
</gene>
<dbReference type="PANTHER" id="PTHR45947:SF3">
    <property type="entry name" value="SULFOQUINOVOSYL TRANSFERASE SQD2"/>
    <property type="match status" value="1"/>
</dbReference>
<accession>A0A9E6RAN2</accession>
<keyword evidence="4" id="KW-1185">Reference proteome</keyword>
<feature type="domain" description="Glycosyl transferase family 1" evidence="1">
    <location>
        <begin position="201"/>
        <end position="366"/>
    </location>
</feature>
<dbReference type="InterPro" id="IPR001296">
    <property type="entry name" value="Glyco_trans_1"/>
</dbReference>
<proteinExistence type="predicted"/>
<dbReference type="Proteomes" id="UP000825701">
    <property type="component" value="Chromosome"/>
</dbReference>
<keyword evidence="3" id="KW-0808">Transferase</keyword>
<protein>
    <submittedName>
        <fullName evidence="3">Glycosyltransferase</fullName>
        <ecNumber evidence="3">2.4.-.-</ecNumber>
    </submittedName>
</protein>
<feature type="domain" description="Glycosyltransferase subfamily 4-like N-terminal" evidence="2">
    <location>
        <begin position="32"/>
        <end position="192"/>
    </location>
</feature>
<dbReference type="PANTHER" id="PTHR45947">
    <property type="entry name" value="SULFOQUINOVOSYL TRANSFERASE SQD2"/>
    <property type="match status" value="1"/>
</dbReference>
<dbReference type="RefSeq" id="WP_261404528.1">
    <property type="nucleotide sequence ID" value="NZ_CP081869.1"/>
</dbReference>
<name>A0A9E6RAN2_9HYPH</name>
<keyword evidence="3" id="KW-0328">Glycosyltransferase</keyword>
<dbReference type="SUPFAM" id="SSF53756">
    <property type="entry name" value="UDP-Glycosyltransferase/glycogen phosphorylase"/>
    <property type="match status" value="1"/>
</dbReference>
<dbReference type="EC" id="2.4.-.-" evidence="3"/>
<organism evidence="3 4">
    <name type="scientific">Chenggangzhangella methanolivorans</name>
    <dbReference type="NCBI Taxonomy" id="1437009"/>
    <lineage>
        <taxon>Bacteria</taxon>
        <taxon>Pseudomonadati</taxon>
        <taxon>Pseudomonadota</taxon>
        <taxon>Alphaproteobacteria</taxon>
        <taxon>Hyphomicrobiales</taxon>
        <taxon>Methylopilaceae</taxon>
        <taxon>Chenggangzhangella</taxon>
    </lineage>
</organism>
<evidence type="ECO:0000259" key="1">
    <source>
        <dbReference type="Pfam" id="PF00534"/>
    </source>
</evidence>
<evidence type="ECO:0000313" key="4">
    <source>
        <dbReference type="Proteomes" id="UP000825701"/>
    </source>
</evidence>
<dbReference type="Pfam" id="PF13579">
    <property type="entry name" value="Glyco_trans_4_4"/>
    <property type="match status" value="1"/>
</dbReference>
<dbReference type="KEGG" id="cmet:K6K41_07150"/>
<dbReference type="AlphaFoldDB" id="A0A9E6RAN2"/>
<dbReference type="Gene3D" id="3.40.50.2000">
    <property type="entry name" value="Glycogen Phosphorylase B"/>
    <property type="match status" value="2"/>
</dbReference>
<reference evidence="3" key="1">
    <citation type="submission" date="2021-08" db="EMBL/GenBank/DDBJ databases">
        <authorList>
            <person name="Zhang H."/>
            <person name="Xu M."/>
            <person name="Yu Z."/>
            <person name="Yang L."/>
            <person name="Cai Y."/>
        </authorList>
    </citation>
    <scope>NUCLEOTIDE SEQUENCE</scope>
    <source>
        <strain evidence="3">CHL1</strain>
    </source>
</reference>
<sequence>MSDPATSDLSAAGNDRPVRIGMLVGSVGEQGGGVPASVRDMASALSRLPNVEVVAFASAGSVEALEIASWRPVGLRVFPIFGPTTFGYARGLDRALSQSGIDVLHVHGLWMYISIAARSWSRRTGRRYLVSPHGMLDSWALANSGWKKELALRAYERRHLDGAACIHALCESERQAVRSFGLCNPICVIPNGVALPPDDFVAHRRSGERRTLLFLGRVTPKKGLVALIEGWSQSRRHPGAGAWDLEIAGSGEPAFVAELEALIDRLGVRSSARLVGHRSGEAKTRAFTNADAFVLPSVSEGQPLAVLEAWAHGLPALITPRCNLPEGFAARAALPIGWSADEISSGLATLFAMPDRERAEMGRRGRALAEQSFSWRSAAERWARVYRWAAGPSTTPSTPLVTR</sequence>
<evidence type="ECO:0000259" key="2">
    <source>
        <dbReference type="Pfam" id="PF13579"/>
    </source>
</evidence>
<dbReference type="EMBL" id="CP081869">
    <property type="protein sequence ID" value="QZO01283.1"/>
    <property type="molecule type" value="Genomic_DNA"/>
</dbReference>
<dbReference type="InterPro" id="IPR050194">
    <property type="entry name" value="Glycosyltransferase_grp1"/>
</dbReference>
<evidence type="ECO:0000313" key="3">
    <source>
        <dbReference type="EMBL" id="QZO01283.1"/>
    </source>
</evidence>
<dbReference type="Pfam" id="PF00534">
    <property type="entry name" value="Glycos_transf_1"/>
    <property type="match status" value="1"/>
</dbReference>
<dbReference type="GO" id="GO:0016757">
    <property type="term" value="F:glycosyltransferase activity"/>
    <property type="evidence" value="ECO:0007669"/>
    <property type="project" value="UniProtKB-KW"/>
</dbReference>